<dbReference type="SUPFAM" id="SSF51445">
    <property type="entry name" value="(Trans)glycosidases"/>
    <property type="match status" value="1"/>
</dbReference>
<dbReference type="EC" id="3.2.1.51" evidence="3"/>
<dbReference type="SMART" id="SM00812">
    <property type="entry name" value="Alpha_L_fucos"/>
    <property type="match status" value="1"/>
</dbReference>
<dbReference type="PANTHER" id="PTHR10030:SF37">
    <property type="entry name" value="ALPHA-L-FUCOSIDASE-RELATED"/>
    <property type="match status" value="1"/>
</dbReference>
<proteinExistence type="inferred from homology"/>
<dbReference type="PRINTS" id="PR00741">
    <property type="entry name" value="GLHYDRLASE29"/>
</dbReference>
<evidence type="ECO:0000256" key="7">
    <source>
        <dbReference type="SAM" id="SignalP"/>
    </source>
</evidence>
<reference evidence="10" key="1">
    <citation type="journal article" date="2019" name="Int. J. Syst. Evol. Microbiol.">
        <title>The Global Catalogue of Microorganisms (GCM) 10K type strain sequencing project: providing services to taxonomists for standard genome sequencing and annotation.</title>
        <authorList>
            <consortium name="The Broad Institute Genomics Platform"/>
            <consortium name="The Broad Institute Genome Sequencing Center for Infectious Disease"/>
            <person name="Wu L."/>
            <person name="Ma J."/>
        </authorList>
    </citation>
    <scope>NUCLEOTIDE SEQUENCE [LARGE SCALE GENOMIC DNA]</scope>
    <source>
        <strain evidence="10">JCM 3296</strain>
    </source>
</reference>
<comment type="function">
    <text evidence="1">Alpha-L-fucosidase is responsible for hydrolyzing the alpha-1,6-linked fucose joined to the reducing-end N-acetylglucosamine of the carbohydrate moieties of glycoproteins.</text>
</comment>
<keyword evidence="4 7" id="KW-0732">Signal</keyword>
<keyword evidence="6" id="KW-0326">Glycosidase</keyword>
<evidence type="ECO:0000313" key="10">
    <source>
        <dbReference type="Proteomes" id="UP000649573"/>
    </source>
</evidence>
<dbReference type="InterPro" id="IPR000933">
    <property type="entry name" value="Glyco_hydro_29"/>
</dbReference>
<dbReference type="PANTHER" id="PTHR10030">
    <property type="entry name" value="ALPHA-L-FUCOSIDASE"/>
    <property type="match status" value="1"/>
</dbReference>
<dbReference type="InterPro" id="IPR017853">
    <property type="entry name" value="GH"/>
</dbReference>
<dbReference type="Proteomes" id="UP000649573">
    <property type="component" value="Unassembled WGS sequence"/>
</dbReference>
<dbReference type="Pfam" id="PF07691">
    <property type="entry name" value="PA14"/>
    <property type="match status" value="1"/>
</dbReference>
<evidence type="ECO:0000256" key="2">
    <source>
        <dbReference type="ARBA" id="ARBA00007951"/>
    </source>
</evidence>
<evidence type="ECO:0000313" key="9">
    <source>
        <dbReference type="EMBL" id="GGU65373.1"/>
    </source>
</evidence>
<dbReference type="RefSeq" id="WP_189257727.1">
    <property type="nucleotide sequence ID" value="NZ_BMRE01000039.1"/>
</dbReference>
<feature type="domain" description="PA14" evidence="8">
    <location>
        <begin position="445"/>
        <end position="575"/>
    </location>
</feature>
<evidence type="ECO:0000256" key="5">
    <source>
        <dbReference type="ARBA" id="ARBA00022801"/>
    </source>
</evidence>
<evidence type="ECO:0000256" key="3">
    <source>
        <dbReference type="ARBA" id="ARBA00012662"/>
    </source>
</evidence>
<dbReference type="SMART" id="SM00758">
    <property type="entry name" value="PA14"/>
    <property type="match status" value="1"/>
</dbReference>
<gene>
    <name evidence="9" type="ORF">GCM10010178_66740</name>
</gene>
<evidence type="ECO:0000259" key="8">
    <source>
        <dbReference type="PROSITE" id="PS51820"/>
    </source>
</evidence>
<keyword evidence="10" id="KW-1185">Reference proteome</keyword>
<dbReference type="InterPro" id="IPR013780">
    <property type="entry name" value="Glyco_hydro_b"/>
</dbReference>
<name>A0ABQ2V4B4_9PSEU</name>
<feature type="signal peptide" evidence="7">
    <location>
        <begin position="1"/>
        <end position="23"/>
    </location>
</feature>
<evidence type="ECO:0000256" key="6">
    <source>
        <dbReference type="ARBA" id="ARBA00023295"/>
    </source>
</evidence>
<dbReference type="InterPro" id="IPR011658">
    <property type="entry name" value="PA14_dom"/>
</dbReference>
<feature type="chain" id="PRO_5045629693" description="alpha-L-fucosidase" evidence="7">
    <location>
        <begin position="24"/>
        <end position="579"/>
    </location>
</feature>
<accession>A0ABQ2V4B4</accession>
<dbReference type="Gene3D" id="3.20.20.80">
    <property type="entry name" value="Glycosidases"/>
    <property type="match status" value="1"/>
</dbReference>
<evidence type="ECO:0000256" key="1">
    <source>
        <dbReference type="ARBA" id="ARBA00004071"/>
    </source>
</evidence>
<comment type="similarity">
    <text evidence="2">Belongs to the glycosyl hydrolase 29 family.</text>
</comment>
<sequence length="579" mass="64749">MLHALVAALLAVLPLAGPGPNHAVDDPFTASRAQWFRDARFGMFIHFGGYSQLEGEYQRSDGSTCQDAEWIMNKCKIPTADYERLVKSFNPAQFDAKAVVATAKAAGQKYIVITSKHHDGYAMWPTKVNKWNLRDHSAFDKKRDVLAELKAEADRQGIRFGLYYSTWDWHDPDARSTQNFARYKARMRAQLVELIDNYDPALLWFDGDWDTDNPPNPWTKQDGAELERFLKAKDPDLLINNRISKRAPGVKERRVVDGDFGTPEQTFPAAPIDGQLWESCMTIPSKWGFAKWDKNFKSATTLTRNLVDIASRSGNYLLNVGPDKLGRIPQPESDRLRAMGSWLAQHGDAVYGASVASWVADPAWGAVSRKGDKLYLSVYDWSNSLHLKVLEQFDVTGARVLNSPQTVTVTKAGDGYDVKPSGAKTNDVATVIELTVRGEQAAPIGTGNGLRAQYFPTNNWTGTPVTRTDPSLNFAWRFDGDNFSVRWTGFVQPRFSDTYTFLAVSDEIAKVWIDGKLVVDASAPHQARIDKGTIALQAGKKYAVRVDFAERTGEAHFKLLWTSANQNQQVVPVEQLYTN</sequence>
<organism evidence="9 10">
    <name type="scientific">Lentzea flava</name>
    <dbReference type="NCBI Taxonomy" id="103732"/>
    <lineage>
        <taxon>Bacteria</taxon>
        <taxon>Bacillati</taxon>
        <taxon>Actinomycetota</taxon>
        <taxon>Actinomycetes</taxon>
        <taxon>Pseudonocardiales</taxon>
        <taxon>Pseudonocardiaceae</taxon>
        <taxon>Lentzea</taxon>
    </lineage>
</organism>
<dbReference type="Gene3D" id="2.60.40.1180">
    <property type="entry name" value="Golgi alpha-mannosidase II"/>
    <property type="match status" value="1"/>
</dbReference>
<protein>
    <recommendedName>
        <fullName evidence="3">alpha-L-fucosidase</fullName>
        <ecNumber evidence="3">3.2.1.51</ecNumber>
    </recommendedName>
</protein>
<dbReference type="Gene3D" id="3.90.182.10">
    <property type="entry name" value="Toxin - Anthrax Protective Antigen,domain 1"/>
    <property type="match status" value="1"/>
</dbReference>
<dbReference type="EMBL" id="BMRE01000039">
    <property type="protein sequence ID" value="GGU65373.1"/>
    <property type="molecule type" value="Genomic_DNA"/>
</dbReference>
<keyword evidence="5" id="KW-0378">Hydrolase</keyword>
<dbReference type="SUPFAM" id="SSF56988">
    <property type="entry name" value="Anthrax protective antigen"/>
    <property type="match status" value="1"/>
</dbReference>
<dbReference type="Pfam" id="PF01120">
    <property type="entry name" value="Alpha_L_fucos"/>
    <property type="match status" value="1"/>
</dbReference>
<dbReference type="PROSITE" id="PS51820">
    <property type="entry name" value="PA14"/>
    <property type="match status" value="1"/>
</dbReference>
<evidence type="ECO:0000256" key="4">
    <source>
        <dbReference type="ARBA" id="ARBA00022729"/>
    </source>
</evidence>
<dbReference type="InterPro" id="IPR037524">
    <property type="entry name" value="PA14/GLEYA"/>
</dbReference>
<comment type="caution">
    <text evidence="9">The sequence shown here is derived from an EMBL/GenBank/DDBJ whole genome shotgun (WGS) entry which is preliminary data.</text>
</comment>
<dbReference type="InterPro" id="IPR016286">
    <property type="entry name" value="FUC_metazoa-typ"/>
</dbReference>
<dbReference type="InterPro" id="IPR057739">
    <property type="entry name" value="Glyco_hydro_29_N"/>
</dbReference>